<sequence length="44" mass="4574">MAIEPPLVSRPPLPSGRPHTSRAIQRITLSSSAAKAGATEARPP</sequence>
<evidence type="ECO:0000313" key="2">
    <source>
        <dbReference type="EMBL" id="XDQ56645.1"/>
    </source>
</evidence>
<dbReference type="AlphaFoldDB" id="A0AB39RSQ7"/>
<organism evidence="2">
    <name type="scientific">Streptomyces sp. R41</name>
    <dbReference type="NCBI Taxonomy" id="3238632"/>
    <lineage>
        <taxon>Bacteria</taxon>
        <taxon>Bacillati</taxon>
        <taxon>Actinomycetota</taxon>
        <taxon>Actinomycetes</taxon>
        <taxon>Kitasatosporales</taxon>
        <taxon>Streptomycetaceae</taxon>
        <taxon>Streptomyces</taxon>
    </lineage>
</organism>
<feature type="region of interest" description="Disordered" evidence="1">
    <location>
        <begin position="1"/>
        <end position="44"/>
    </location>
</feature>
<evidence type="ECO:0000256" key="1">
    <source>
        <dbReference type="SAM" id="MobiDB-lite"/>
    </source>
</evidence>
<dbReference type="EMBL" id="CP163443">
    <property type="protein sequence ID" value="XDQ56645.1"/>
    <property type="molecule type" value="Genomic_DNA"/>
</dbReference>
<name>A0AB39RSQ7_9ACTN</name>
<accession>A0AB39RSQ7</accession>
<protein>
    <submittedName>
        <fullName evidence="2">Uncharacterized protein</fullName>
    </submittedName>
</protein>
<reference evidence="2" key="1">
    <citation type="submission" date="2024-07" db="EMBL/GenBank/DDBJ databases">
        <authorList>
            <person name="Yu S.T."/>
        </authorList>
    </citation>
    <scope>NUCLEOTIDE SEQUENCE</scope>
    <source>
        <strain evidence="2">R41</strain>
    </source>
</reference>
<dbReference type="RefSeq" id="WP_369249718.1">
    <property type="nucleotide sequence ID" value="NZ_CP163443.1"/>
</dbReference>
<gene>
    <name evidence="2" type="ORF">AB5J53_35685</name>
</gene>
<proteinExistence type="predicted"/>